<dbReference type="RefSeq" id="WP_285631469.1">
    <property type="nucleotide sequence ID" value="NZ_BAAAUK010000003.1"/>
</dbReference>
<feature type="transmembrane region" description="Helical" evidence="3">
    <location>
        <begin position="57"/>
        <end position="76"/>
    </location>
</feature>
<evidence type="ECO:0000256" key="1">
    <source>
        <dbReference type="ARBA" id="ARBA00022729"/>
    </source>
</evidence>
<organism evidence="4 5">
    <name type="scientific">Microbacterium arabinogalactanolyticum</name>
    <dbReference type="NCBI Taxonomy" id="69365"/>
    <lineage>
        <taxon>Bacteria</taxon>
        <taxon>Bacillati</taxon>
        <taxon>Actinomycetota</taxon>
        <taxon>Actinomycetes</taxon>
        <taxon>Micrococcales</taxon>
        <taxon>Microbacteriaceae</taxon>
        <taxon>Microbacterium</taxon>
    </lineage>
</organism>
<name>A0ABQ5NEB4_9MICO</name>
<accession>A0ABQ5NEB4</accession>
<gene>
    <name evidence="4" type="ORF">MIAR_07260</name>
</gene>
<dbReference type="InterPro" id="IPR029050">
    <property type="entry name" value="Immunoprotect_excell_Ig-like"/>
</dbReference>
<evidence type="ECO:0008006" key="6">
    <source>
        <dbReference type="Google" id="ProtNLM"/>
    </source>
</evidence>
<dbReference type="Gene3D" id="2.60.40.1240">
    <property type="match status" value="1"/>
</dbReference>
<feature type="transmembrane region" description="Helical" evidence="3">
    <location>
        <begin position="82"/>
        <end position="106"/>
    </location>
</feature>
<reference evidence="4" key="1">
    <citation type="submission" date="2022-08" db="EMBL/GenBank/DDBJ databases">
        <title>Draft genome sequence of Microbacterium arabinogalactanolyticum JCM 9171.</title>
        <authorList>
            <person name="Fujita K."/>
            <person name="Ishiwata A."/>
            <person name="Fushinobu S."/>
        </authorList>
    </citation>
    <scope>NUCLEOTIDE SEQUENCE</scope>
    <source>
        <strain evidence="4">JCM 9171</strain>
    </source>
</reference>
<dbReference type="EMBL" id="BRZC01000003">
    <property type="protein sequence ID" value="GLC84138.1"/>
    <property type="molecule type" value="Genomic_DNA"/>
</dbReference>
<keyword evidence="3" id="KW-1133">Transmembrane helix</keyword>
<keyword evidence="5" id="KW-1185">Reference proteome</keyword>
<comment type="caution">
    <text evidence="4">The sequence shown here is derived from an EMBL/GenBank/DDBJ whole genome shotgun (WGS) entry which is preliminary data.</text>
</comment>
<feature type="region of interest" description="Disordered" evidence="2">
    <location>
        <begin position="121"/>
        <end position="156"/>
    </location>
</feature>
<keyword evidence="3" id="KW-0812">Transmembrane</keyword>
<evidence type="ECO:0000313" key="5">
    <source>
        <dbReference type="Proteomes" id="UP001165068"/>
    </source>
</evidence>
<evidence type="ECO:0000256" key="2">
    <source>
        <dbReference type="SAM" id="MobiDB-lite"/>
    </source>
</evidence>
<feature type="transmembrane region" description="Helical" evidence="3">
    <location>
        <begin position="34"/>
        <end position="52"/>
    </location>
</feature>
<keyword evidence="1" id="KW-0732">Signal</keyword>
<sequence length="281" mass="29134">MSIPNPPAGAPAPQLPPPVPPVGVQPPAPKKTNVVAMVAMIVAIVGFIFACIPGALIVGWILLPIAFILSIVSLFLKGDRKWMGIVGLIVSVVGTIVGFIVFFAVVATSFNNAFGGGETTVSQPVEKPVDDAKPADDKKPAEAAQGTRENPYPLSSQISNDDWTVVVNSVNTDGNPVVADANQFNDQAPAGSHYEIVNYTVTYNGGKKGLAAEVQVAMVTSAGNVVNSYDNLVMLKDGFGLDEMYKGASATGSVAFAVPDGDAAVVRVTPGLLADEVFVKP</sequence>
<protein>
    <recommendedName>
        <fullName evidence="6">DUF4352 domain-containing protein</fullName>
    </recommendedName>
</protein>
<evidence type="ECO:0000313" key="4">
    <source>
        <dbReference type="EMBL" id="GLC84138.1"/>
    </source>
</evidence>
<keyword evidence="3" id="KW-0472">Membrane</keyword>
<proteinExistence type="predicted"/>
<feature type="compositionally biased region" description="Basic and acidic residues" evidence="2">
    <location>
        <begin position="127"/>
        <end position="141"/>
    </location>
</feature>
<evidence type="ECO:0000256" key="3">
    <source>
        <dbReference type="SAM" id="Phobius"/>
    </source>
</evidence>
<dbReference type="Proteomes" id="UP001165068">
    <property type="component" value="Unassembled WGS sequence"/>
</dbReference>